<organism evidence="1 2">
    <name type="scientific">Sinomonas humi</name>
    <dbReference type="NCBI Taxonomy" id="1338436"/>
    <lineage>
        <taxon>Bacteria</taxon>
        <taxon>Bacillati</taxon>
        <taxon>Actinomycetota</taxon>
        <taxon>Actinomycetes</taxon>
        <taxon>Micrococcales</taxon>
        <taxon>Micrococcaceae</taxon>
        <taxon>Sinomonas</taxon>
    </lineage>
</organism>
<dbReference type="STRING" id="1338436.LK10_17870"/>
<dbReference type="PANTHER" id="PTHR43649:SF30">
    <property type="entry name" value="ABC TRANSPORTER SUBSTRATE-BINDING PROTEIN"/>
    <property type="match status" value="1"/>
</dbReference>
<dbReference type="RefSeq" id="WP_043126655.1">
    <property type="nucleotide sequence ID" value="NZ_JTDL01000145.1"/>
</dbReference>
<keyword evidence="2" id="KW-1185">Reference proteome</keyword>
<proteinExistence type="predicted"/>
<dbReference type="Proteomes" id="UP000030982">
    <property type="component" value="Unassembled WGS sequence"/>
</dbReference>
<reference evidence="1 2" key="1">
    <citation type="submission" date="2014-09" db="EMBL/GenBank/DDBJ databases">
        <title>Genome sequence of Sinomonas sp. MUSC 117.</title>
        <authorList>
            <person name="Lee L.-H."/>
        </authorList>
    </citation>
    <scope>NUCLEOTIDE SEQUENCE [LARGE SCALE GENOMIC DNA]</scope>
    <source>
        <strain evidence="1 2">MUSC 117</strain>
    </source>
</reference>
<protein>
    <recommendedName>
        <fullName evidence="3">Sugar ABC transporter substrate-binding protein</fullName>
    </recommendedName>
</protein>
<dbReference type="SUPFAM" id="SSF53850">
    <property type="entry name" value="Periplasmic binding protein-like II"/>
    <property type="match status" value="1"/>
</dbReference>
<dbReference type="AlphaFoldDB" id="A0A0B2AGH5"/>
<gene>
    <name evidence="1" type="ORF">LK10_17870</name>
</gene>
<evidence type="ECO:0008006" key="3">
    <source>
        <dbReference type="Google" id="ProtNLM"/>
    </source>
</evidence>
<evidence type="ECO:0000313" key="1">
    <source>
        <dbReference type="EMBL" id="KHL01029.1"/>
    </source>
</evidence>
<dbReference type="EMBL" id="JTDL01000145">
    <property type="protein sequence ID" value="KHL01029.1"/>
    <property type="molecule type" value="Genomic_DNA"/>
</dbReference>
<evidence type="ECO:0000313" key="2">
    <source>
        <dbReference type="Proteomes" id="UP000030982"/>
    </source>
</evidence>
<dbReference type="PANTHER" id="PTHR43649">
    <property type="entry name" value="ARABINOSE-BINDING PROTEIN-RELATED"/>
    <property type="match status" value="1"/>
</dbReference>
<dbReference type="InterPro" id="IPR050490">
    <property type="entry name" value="Bact_solute-bd_prot1"/>
</dbReference>
<comment type="caution">
    <text evidence="1">The sequence shown here is derived from an EMBL/GenBank/DDBJ whole genome shotgun (WGS) entry which is preliminary data.</text>
</comment>
<dbReference type="InterPro" id="IPR006311">
    <property type="entry name" value="TAT_signal"/>
</dbReference>
<name>A0A0B2AGH5_9MICC</name>
<dbReference type="PROSITE" id="PS51318">
    <property type="entry name" value="TAT"/>
    <property type="match status" value="1"/>
</dbReference>
<dbReference type="InterPro" id="IPR006059">
    <property type="entry name" value="SBP"/>
</dbReference>
<sequence length="437" mass="46520">MTPVDHAATISRRGLLAGAGGLAALAALTACGPSGGASGSSGTLKFWNMPWGNTEFTQLDKEITLKYAPAQGLPAASYQSVQWANFTSTFASAVASNTGPAVSSGSGTQAFQFAEQNQIAMADNLLESWKSSGLYDDFLPGLIDTMKTSQGHVAVPYNLDMRALWYRKSLLEKAGVEPPTDWQSHLDVCEALKKAGMFGFGIAAGAQGNGFQVIVGLMINNGGGLFDENQKPNCVTPENIQALDYIVEMVRKGYMDPGSVGYSTTNAQSQWKNDRFAMGFESPGLAQQLSGTVANDMMIGDPLVSARGTKGALYFPNNIMMYKNTSSQRGSEAFLTYYYKNMSPLWTKKTGPGLPVLKSIASTPEFKSDPNAVKMVNVWQPICKTWAAPGGSALFANVSTVDSTPAMTTFAQSLLSLKATPTEALSTLQSTLVSTMK</sequence>
<dbReference type="Gene3D" id="3.40.190.10">
    <property type="entry name" value="Periplasmic binding protein-like II"/>
    <property type="match status" value="2"/>
</dbReference>
<accession>A0A0B2AGH5</accession>
<dbReference type="Pfam" id="PF01547">
    <property type="entry name" value="SBP_bac_1"/>
    <property type="match status" value="1"/>
</dbReference>